<name>A7NNA6_ROSCS</name>
<dbReference type="InterPro" id="IPR003782">
    <property type="entry name" value="SCO1/SenC"/>
</dbReference>
<evidence type="ECO:0000313" key="6">
    <source>
        <dbReference type="EMBL" id="ABU59039.1"/>
    </source>
</evidence>
<dbReference type="FunFam" id="3.40.30.10:FF:000013">
    <property type="entry name" value="Blast:Protein SCO1 homolog, mitochondrial"/>
    <property type="match status" value="1"/>
</dbReference>
<gene>
    <name evidence="6" type="ordered locus">Rcas_2982</name>
</gene>
<dbReference type="Pfam" id="PF02630">
    <property type="entry name" value="SCO1-SenC"/>
    <property type="match status" value="1"/>
</dbReference>
<dbReference type="PANTHER" id="PTHR12151">
    <property type="entry name" value="ELECTRON TRANSPORT PROTIN SCO1/SENC FAMILY MEMBER"/>
    <property type="match status" value="1"/>
</dbReference>
<protein>
    <submittedName>
        <fullName evidence="6">Electron transport protein SCO1/SenC</fullName>
    </submittedName>
</protein>
<evidence type="ECO:0000259" key="5">
    <source>
        <dbReference type="PROSITE" id="PS51352"/>
    </source>
</evidence>
<dbReference type="PROSITE" id="PS51257">
    <property type="entry name" value="PROKAR_LIPOPROTEIN"/>
    <property type="match status" value="1"/>
</dbReference>
<evidence type="ECO:0000256" key="3">
    <source>
        <dbReference type="PIRSR" id="PIRSR603782-1"/>
    </source>
</evidence>
<feature type="binding site" evidence="3">
    <location>
        <position position="72"/>
    </location>
    <ligand>
        <name>Cu cation</name>
        <dbReference type="ChEBI" id="CHEBI:23378"/>
    </ligand>
</feature>
<evidence type="ECO:0000256" key="4">
    <source>
        <dbReference type="PIRSR" id="PIRSR603782-2"/>
    </source>
</evidence>
<dbReference type="CDD" id="cd02968">
    <property type="entry name" value="SCO"/>
    <property type="match status" value="1"/>
</dbReference>
<dbReference type="GO" id="GO:0046872">
    <property type="term" value="F:metal ion binding"/>
    <property type="evidence" value="ECO:0007669"/>
    <property type="project" value="UniProtKB-KW"/>
</dbReference>
<dbReference type="EMBL" id="CP000804">
    <property type="protein sequence ID" value="ABU59039.1"/>
    <property type="molecule type" value="Genomic_DNA"/>
</dbReference>
<organism evidence="6 7">
    <name type="scientific">Roseiflexus castenholzii (strain DSM 13941 / HLO8)</name>
    <dbReference type="NCBI Taxonomy" id="383372"/>
    <lineage>
        <taxon>Bacteria</taxon>
        <taxon>Bacillati</taxon>
        <taxon>Chloroflexota</taxon>
        <taxon>Chloroflexia</taxon>
        <taxon>Chloroflexales</taxon>
        <taxon>Roseiflexineae</taxon>
        <taxon>Roseiflexaceae</taxon>
        <taxon>Roseiflexus</taxon>
    </lineage>
</organism>
<sequence>MRRSLRMALLIAFAIIVSACGRYEFRGVTLDPPKEAPDFTLTDFDGKPFHLSDHRGKVVILFFGFTNCPDMCPAALSDMAAARRKLGADAEKVQGVFVSLDPDRDTPERLKRYVTAFDPTFIGVRGSETELAPAVKDYGVTYMRRELPGSALGYTIDHSTFIYVIDAAGRWRLLFTHGMPVDDIVSDLRYLVRRGGA</sequence>
<keyword evidence="3" id="KW-0479">Metal-binding</keyword>
<comment type="similarity">
    <text evidence="1">Belongs to the SCO1/2 family.</text>
</comment>
<evidence type="ECO:0000313" key="7">
    <source>
        <dbReference type="Proteomes" id="UP000000263"/>
    </source>
</evidence>
<dbReference type="eggNOG" id="COG1999">
    <property type="taxonomic scope" value="Bacteria"/>
</dbReference>
<dbReference type="PROSITE" id="PS51352">
    <property type="entry name" value="THIOREDOXIN_2"/>
    <property type="match status" value="1"/>
</dbReference>
<dbReference type="RefSeq" id="WP_012121463.1">
    <property type="nucleotide sequence ID" value="NC_009767.1"/>
</dbReference>
<keyword evidence="4" id="KW-1015">Disulfide bond</keyword>
<accession>A7NNA6</accession>
<dbReference type="STRING" id="383372.Rcas_2982"/>
<dbReference type="OrthoDB" id="9811998at2"/>
<dbReference type="SUPFAM" id="SSF52833">
    <property type="entry name" value="Thioredoxin-like"/>
    <property type="match status" value="1"/>
</dbReference>
<dbReference type="KEGG" id="rca:Rcas_2982"/>
<dbReference type="AlphaFoldDB" id="A7NNA6"/>
<feature type="binding site" evidence="3">
    <location>
        <position position="158"/>
    </location>
    <ligand>
        <name>Cu cation</name>
        <dbReference type="ChEBI" id="CHEBI:23378"/>
    </ligand>
</feature>
<feature type="disulfide bond" description="Redox-active" evidence="4">
    <location>
        <begin position="68"/>
        <end position="72"/>
    </location>
</feature>
<feature type="binding site" evidence="3">
    <location>
        <position position="68"/>
    </location>
    <ligand>
        <name>Cu cation</name>
        <dbReference type="ChEBI" id="CHEBI:23378"/>
    </ligand>
</feature>
<proteinExistence type="inferred from homology"/>
<keyword evidence="7" id="KW-1185">Reference proteome</keyword>
<feature type="domain" description="Thioredoxin" evidence="5">
    <location>
        <begin position="30"/>
        <end position="193"/>
    </location>
</feature>
<evidence type="ECO:0000256" key="2">
    <source>
        <dbReference type="ARBA" id="ARBA00023008"/>
    </source>
</evidence>
<dbReference type="InterPro" id="IPR036249">
    <property type="entry name" value="Thioredoxin-like_sf"/>
</dbReference>
<dbReference type="Gene3D" id="3.40.30.10">
    <property type="entry name" value="Glutaredoxin"/>
    <property type="match status" value="1"/>
</dbReference>
<dbReference type="PANTHER" id="PTHR12151:SF25">
    <property type="entry name" value="LINALOOL DEHYDRATASE_ISOMERASE DOMAIN-CONTAINING PROTEIN"/>
    <property type="match status" value="1"/>
</dbReference>
<dbReference type="HOGENOM" id="CLU_050131_3_0_0"/>
<reference evidence="6 7" key="1">
    <citation type="submission" date="2007-08" db="EMBL/GenBank/DDBJ databases">
        <title>Complete sequence of Roseiflexus castenholzii DSM 13941.</title>
        <authorList>
            <consortium name="US DOE Joint Genome Institute"/>
            <person name="Copeland A."/>
            <person name="Lucas S."/>
            <person name="Lapidus A."/>
            <person name="Barry K."/>
            <person name="Glavina del Rio T."/>
            <person name="Dalin E."/>
            <person name="Tice H."/>
            <person name="Pitluck S."/>
            <person name="Thompson L.S."/>
            <person name="Brettin T."/>
            <person name="Bruce D."/>
            <person name="Detter J.C."/>
            <person name="Han C."/>
            <person name="Tapia R."/>
            <person name="Schmutz J."/>
            <person name="Larimer F."/>
            <person name="Land M."/>
            <person name="Hauser L."/>
            <person name="Kyrpides N."/>
            <person name="Mikhailova N."/>
            <person name="Bryant D.A."/>
            <person name="Hanada S."/>
            <person name="Tsukatani Y."/>
            <person name="Richardson P."/>
        </authorList>
    </citation>
    <scope>NUCLEOTIDE SEQUENCE [LARGE SCALE GENOMIC DNA]</scope>
    <source>
        <strain evidence="7">DSM 13941 / HLO8</strain>
    </source>
</reference>
<dbReference type="InterPro" id="IPR013766">
    <property type="entry name" value="Thioredoxin_domain"/>
</dbReference>
<dbReference type="Proteomes" id="UP000000263">
    <property type="component" value="Chromosome"/>
</dbReference>
<keyword evidence="2 3" id="KW-0186">Copper</keyword>
<evidence type="ECO:0000256" key="1">
    <source>
        <dbReference type="ARBA" id="ARBA00010996"/>
    </source>
</evidence>